<evidence type="ECO:0000256" key="4">
    <source>
        <dbReference type="ARBA" id="ARBA00023125"/>
    </source>
</evidence>
<dbReference type="CDD" id="cd00009">
    <property type="entry name" value="AAA"/>
    <property type="match status" value="1"/>
</dbReference>
<gene>
    <name evidence="7" type="ORF">SAMN05660831_00639</name>
</gene>
<dbReference type="STRING" id="1123397.SAMN05660831_00639"/>
<dbReference type="InterPro" id="IPR027417">
    <property type="entry name" value="P-loop_NTPase"/>
</dbReference>
<dbReference type="InterPro" id="IPR002197">
    <property type="entry name" value="HTH_Fis"/>
</dbReference>
<dbReference type="Pfam" id="PF00158">
    <property type="entry name" value="Sigma54_activat"/>
    <property type="match status" value="1"/>
</dbReference>
<feature type="domain" description="Sigma-54 factor interaction" evidence="6">
    <location>
        <begin position="8"/>
        <end position="237"/>
    </location>
</feature>
<keyword evidence="4" id="KW-0238">DNA-binding</keyword>
<dbReference type="InterPro" id="IPR025943">
    <property type="entry name" value="Sigma_54_int_dom_ATP-bd_2"/>
</dbReference>
<dbReference type="Pfam" id="PF02954">
    <property type="entry name" value="HTH_8"/>
    <property type="match status" value="1"/>
</dbReference>
<dbReference type="Pfam" id="PF25601">
    <property type="entry name" value="AAA_lid_14"/>
    <property type="match status" value="1"/>
</dbReference>
<dbReference type="SUPFAM" id="SSF46689">
    <property type="entry name" value="Homeodomain-like"/>
    <property type="match status" value="1"/>
</dbReference>
<protein>
    <submittedName>
        <fullName evidence="7">Regulatory protein, Fis family</fullName>
    </submittedName>
</protein>
<dbReference type="PROSITE" id="PS00688">
    <property type="entry name" value="SIGMA54_INTERACT_3"/>
    <property type="match status" value="1"/>
</dbReference>
<dbReference type="PROSITE" id="PS00676">
    <property type="entry name" value="SIGMA54_INTERACT_2"/>
    <property type="match status" value="1"/>
</dbReference>
<evidence type="ECO:0000256" key="2">
    <source>
        <dbReference type="ARBA" id="ARBA00022840"/>
    </source>
</evidence>
<dbReference type="SUPFAM" id="SSF52540">
    <property type="entry name" value="P-loop containing nucleoside triphosphate hydrolases"/>
    <property type="match status" value="1"/>
</dbReference>
<evidence type="ECO:0000256" key="1">
    <source>
        <dbReference type="ARBA" id="ARBA00022741"/>
    </source>
</evidence>
<dbReference type="InterPro" id="IPR009057">
    <property type="entry name" value="Homeodomain-like_sf"/>
</dbReference>
<dbReference type="FunFam" id="3.40.50.300:FF:000006">
    <property type="entry name" value="DNA-binding transcriptional regulator NtrC"/>
    <property type="match status" value="1"/>
</dbReference>
<evidence type="ECO:0000313" key="8">
    <source>
        <dbReference type="Proteomes" id="UP000198611"/>
    </source>
</evidence>
<dbReference type="InterPro" id="IPR002078">
    <property type="entry name" value="Sigma_54_int"/>
</dbReference>
<reference evidence="7 8" key="1">
    <citation type="submission" date="2016-10" db="EMBL/GenBank/DDBJ databases">
        <authorList>
            <person name="de Groot N.N."/>
        </authorList>
    </citation>
    <scope>NUCLEOTIDE SEQUENCE [LARGE SCALE GENOMIC DNA]</scope>
    <source>
        <strain evidence="7 8">HL3</strain>
    </source>
</reference>
<name>A0A1I1P7B7_9GAMM</name>
<keyword evidence="5" id="KW-0804">Transcription</keyword>
<dbReference type="PROSITE" id="PS00675">
    <property type="entry name" value="SIGMA54_INTERACT_1"/>
    <property type="match status" value="1"/>
</dbReference>
<dbReference type="PROSITE" id="PS50045">
    <property type="entry name" value="SIGMA54_INTERACT_4"/>
    <property type="match status" value="1"/>
</dbReference>
<dbReference type="SMART" id="SM00382">
    <property type="entry name" value="AAA"/>
    <property type="match status" value="1"/>
</dbReference>
<keyword evidence="2" id="KW-0067">ATP-binding</keyword>
<dbReference type="GO" id="GO:0006355">
    <property type="term" value="P:regulation of DNA-templated transcription"/>
    <property type="evidence" value="ECO:0007669"/>
    <property type="project" value="InterPro"/>
</dbReference>
<dbReference type="RefSeq" id="WP_093427276.1">
    <property type="nucleotide sequence ID" value="NZ_FOMJ01000001.1"/>
</dbReference>
<dbReference type="GO" id="GO:0043565">
    <property type="term" value="F:sequence-specific DNA binding"/>
    <property type="evidence" value="ECO:0007669"/>
    <property type="project" value="InterPro"/>
</dbReference>
<dbReference type="Proteomes" id="UP000198611">
    <property type="component" value="Unassembled WGS sequence"/>
</dbReference>
<sequence length="317" mass="33816">MDVFEQALPTQSPNLQTVLRSASLVAASDVTVLLLGESGTGKGRLAEAIHAASPRAAGPMVAVNCGAIPDSLAESELFGHRRGAFTGAVDEAPGRIRAASGGTLFLDEVAELPPSAQAKLLRFLETGEVQTVGEATPRRADARVVAATHRDLEAEVAAGRFRADLFYRLNIVPLEIPALRERRCDIPGLARRLLVELADSHGVERPSFTKAALLRLRDHGWPGNVRELRNLCERTAILLPGREVDASNLPAGLAGESTAGADAAVALPAEGVRLEDVEADLIRQALARTEGNRSRAARLLGISRHTLLYRLRKHAIA</sequence>
<dbReference type="Gene3D" id="3.40.50.300">
    <property type="entry name" value="P-loop containing nucleotide triphosphate hydrolases"/>
    <property type="match status" value="1"/>
</dbReference>
<dbReference type="InterPro" id="IPR025944">
    <property type="entry name" value="Sigma_54_int_dom_CS"/>
</dbReference>
<keyword evidence="3" id="KW-0805">Transcription regulation</keyword>
<dbReference type="InterPro" id="IPR025662">
    <property type="entry name" value="Sigma_54_int_dom_ATP-bd_1"/>
</dbReference>
<evidence type="ECO:0000256" key="3">
    <source>
        <dbReference type="ARBA" id="ARBA00023015"/>
    </source>
</evidence>
<dbReference type="GO" id="GO:0005524">
    <property type="term" value="F:ATP binding"/>
    <property type="evidence" value="ECO:0007669"/>
    <property type="project" value="UniProtKB-KW"/>
</dbReference>
<dbReference type="OrthoDB" id="9804019at2"/>
<dbReference type="PANTHER" id="PTHR32071">
    <property type="entry name" value="TRANSCRIPTIONAL REGULATORY PROTEIN"/>
    <property type="match status" value="1"/>
</dbReference>
<dbReference type="AlphaFoldDB" id="A0A1I1P7B7"/>
<dbReference type="InterPro" id="IPR058031">
    <property type="entry name" value="AAA_lid_NorR"/>
</dbReference>
<evidence type="ECO:0000259" key="6">
    <source>
        <dbReference type="PROSITE" id="PS50045"/>
    </source>
</evidence>
<dbReference type="EMBL" id="FOMJ01000001">
    <property type="protein sequence ID" value="SFD05615.1"/>
    <property type="molecule type" value="Genomic_DNA"/>
</dbReference>
<accession>A0A1I1P7B7</accession>
<evidence type="ECO:0000313" key="7">
    <source>
        <dbReference type="EMBL" id="SFD05615.1"/>
    </source>
</evidence>
<dbReference type="PANTHER" id="PTHR32071:SF57">
    <property type="entry name" value="C4-DICARBOXYLATE TRANSPORT TRANSCRIPTIONAL REGULATORY PROTEIN DCTD"/>
    <property type="match status" value="1"/>
</dbReference>
<proteinExistence type="predicted"/>
<dbReference type="PRINTS" id="PR01590">
    <property type="entry name" value="HTHFIS"/>
</dbReference>
<keyword evidence="8" id="KW-1185">Reference proteome</keyword>
<dbReference type="Gene3D" id="1.10.10.60">
    <property type="entry name" value="Homeodomain-like"/>
    <property type="match status" value="1"/>
</dbReference>
<keyword evidence="1" id="KW-0547">Nucleotide-binding</keyword>
<dbReference type="InterPro" id="IPR003593">
    <property type="entry name" value="AAA+_ATPase"/>
</dbReference>
<organism evidence="7 8">
    <name type="scientific">Thiohalospira halophila DSM 15071</name>
    <dbReference type="NCBI Taxonomy" id="1123397"/>
    <lineage>
        <taxon>Bacteria</taxon>
        <taxon>Pseudomonadati</taxon>
        <taxon>Pseudomonadota</taxon>
        <taxon>Gammaproteobacteria</taxon>
        <taxon>Thiohalospirales</taxon>
        <taxon>Thiohalospiraceae</taxon>
        <taxon>Thiohalospira</taxon>
    </lineage>
</organism>
<dbReference type="Gene3D" id="1.10.8.60">
    <property type="match status" value="1"/>
</dbReference>
<evidence type="ECO:0000256" key="5">
    <source>
        <dbReference type="ARBA" id="ARBA00023163"/>
    </source>
</evidence>